<dbReference type="PROSITE" id="PS50943">
    <property type="entry name" value="HTH_CROC1"/>
    <property type="match status" value="1"/>
</dbReference>
<dbReference type="Proteomes" id="UP001162960">
    <property type="component" value="Chromosome"/>
</dbReference>
<dbReference type="InterPro" id="IPR001387">
    <property type="entry name" value="Cro/C1-type_HTH"/>
</dbReference>
<feature type="domain" description="HTH cro/C1-type" evidence="1">
    <location>
        <begin position="5"/>
        <end position="60"/>
    </location>
</feature>
<dbReference type="Pfam" id="PF13560">
    <property type="entry name" value="HTH_31"/>
    <property type="match status" value="1"/>
</dbReference>
<reference evidence="2" key="1">
    <citation type="submission" date="2021-06" db="EMBL/GenBank/DDBJ databases">
        <title>Interrogation of the integrated mobile genetic elements in gut-associated Bacteroides with a consensus prediction approach.</title>
        <authorList>
            <person name="Campbell D.E."/>
            <person name="Leigh J.R."/>
            <person name="Kim T."/>
            <person name="England W."/>
            <person name="Whitaker R.J."/>
            <person name="Degnan P.H."/>
        </authorList>
    </citation>
    <scope>NUCLEOTIDE SEQUENCE</scope>
    <source>
        <strain evidence="2">VPI-3443</strain>
    </source>
</reference>
<dbReference type="GO" id="GO:0003677">
    <property type="term" value="F:DNA binding"/>
    <property type="evidence" value="ECO:0007669"/>
    <property type="project" value="InterPro"/>
</dbReference>
<evidence type="ECO:0000259" key="1">
    <source>
        <dbReference type="PROSITE" id="PS50943"/>
    </source>
</evidence>
<protein>
    <submittedName>
        <fullName evidence="2">Helix-turn-helix transcriptional regulator</fullName>
    </submittedName>
</protein>
<proteinExistence type="predicted"/>
<dbReference type="SUPFAM" id="SSF47413">
    <property type="entry name" value="lambda repressor-like DNA-binding domains"/>
    <property type="match status" value="1"/>
</dbReference>
<dbReference type="Gene3D" id="1.10.260.40">
    <property type="entry name" value="lambda repressor-like DNA-binding domains"/>
    <property type="match status" value="1"/>
</dbReference>
<dbReference type="SMART" id="SM00530">
    <property type="entry name" value="HTH_XRE"/>
    <property type="match status" value="1"/>
</dbReference>
<accession>A0AB38U901</accession>
<sequence>MNFKLKDFRIENGLKQSDLQEVLGCKQSFISRVENGREAFPANFVHKLIDVYGKEKVTRFCDSNIEEETSTSKQSVPYEIVQAMIDERKRHDEMNAELIRQNGELIELLQERKKTNVRMEDTATCADVGSSNSEK</sequence>
<evidence type="ECO:0000313" key="2">
    <source>
        <dbReference type="EMBL" id="UYU89360.1"/>
    </source>
</evidence>
<dbReference type="EMBL" id="CP083685">
    <property type="protein sequence ID" value="UYU89360.1"/>
    <property type="molecule type" value="Genomic_DNA"/>
</dbReference>
<dbReference type="InterPro" id="IPR010982">
    <property type="entry name" value="Lambda_DNA-bd_dom_sf"/>
</dbReference>
<evidence type="ECO:0000313" key="3">
    <source>
        <dbReference type="Proteomes" id="UP001162960"/>
    </source>
</evidence>
<dbReference type="CDD" id="cd00093">
    <property type="entry name" value="HTH_XRE"/>
    <property type="match status" value="1"/>
</dbReference>
<organism evidence="2 3">
    <name type="scientific">Bacteroides thetaiotaomicron</name>
    <dbReference type="NCBI Taxonomy" id="818"/>
    <lineage>
        <taxon>Bacteria</taxon>
        <taxon>Pseudomonadati</taxon>
        <taxon>Bacteroidota</taxon>
        <taxon>Bacteroidia</taxon>
        <taxon>Bacteroidales</taxon>
        <taxon>Bacteroidaceae</taxon>
        <taxon>Bacteroides</taxon>
    </lineage>
</organism>
<gene>
    <name evidence="2" type="ORF">KQP74_15555</name>
</gene>
<name>A0AB38U901_BACT4</name>
<dbReference type="AlphaFoldDB" id="A0AB38U901"/>
<dbReference type="RefSeq" id="WP_264455053.1">
    <property type="nucleotide sequence ID" value="NZ_CP083685.1"/>
</dbReference>